<evidence type="ECO:0000313" key="1">
    <source>
        <dbReference type="EMBL" id="GGX16346.1"/>
    </source>
</evidence>
<evidence type="ECO:0000313" key="2">
    <source>
        <dbReference type="Proteomes" id="UP000601108"/>
    </source>
</evidence>
<dbReference type="EMBL" id="BMWS01000009">
    <property type="protein sequence ID" value="GGX16346.1"/>
    <property type="molecule type" value="Genomic_DNA"/>
</dbReference>
<comment type="caution">
    <text evidence="1">The sequence shown here is derived from an EMBL/GenBank/DDBJ whole genome shotgun (WGS) entry which is preliminary data.</text>
</comment>
<dbReference type="RefSeq" id="WP_189457432.1">
    <property type="nucleotide sequence ID" value="NZ_BMWS01000009.1"/>
</dbReference>
<accession>A0A918N3S6</accession>
<gene>
    <name evidence="1" type="ORF">GCM10007384_17370</name>
</gene>
<reference evidence="1 2" key="1">
    <citation type="journal article" date="2014" name="Int. J. Syst. Evol. Microbiol.">
        <title>Complete genome sequence of Corynebacterium casei LMG S-19264T (=DSM 44701T), isolated from a smear-ripened cheese.</title>
        <authorList>
            <consortium name="US DOE Joint Genome Institute (JGI-PGF)"/>
            <person name="Walter F."/>
            <person name="Albersmeier A."/>
            <person name="Kalinowski J."/>
            <person name="Ruckert C."/>
        </authorList>
    </citation>
    <scope>NUCLEOTIDE SEQUENCE [LARGE SCALE GENOMIC DNA]</scope>
    <source>
        <strain evidence="1 2">KCTC 12285</strain>
    </source>
</reference>
<dbReference type="AlphaFoldDB" id="A0A918N3S6"/>
<dbReference type="Proteomes" id="UP000601108">
    <property type="component" value="Unassembled WGS sequence"/>
</dbReference>
<keyword evidence="2" id="KW-1185">Reference proteome</keyword>
<organism evidence="1 2">
    <name type="scientific">Aquimarina muelleri</name>
    <dbReference type="NCBI Taxonomy" id="279356"/>
    <lineage>
        <taxon>Bacteria</taxon>
        <taxon>Pseudomonadati</taxon>
        <taxon>Bacteroidota</taxon>
        <taxon>Flavobacteriia</taxon>
        <taxon>Flavobacteriales</taxon>
        <taxon>Flavobacteriaceae</taxon>
        <taxon>Aquimarina</taxon>
    </lineage>
</organism>
<sequence length="76" mass="9040">MKTPKTHIKIPITELGELRFMQHTLLYNLNLLSQMEDDFSTNRSIKDNMYWISKILVAIAEIDQQKEFDDLELKNK</sequence>
<proteinExistence type="predicted"/>
<name>A0A918N3S6_9FLAO</name>
<protein>
    <submittedName>
        <fullName evidence="1">Uncharacterized protein</fullName>
    </submittedName>
</protein>